<dbReference type="Proteomes" id="UP000886749">
    <property type="component" value="Unassembled WGS sequence"/>
</dbReference>
<evidence type="ECO:0008006" key="3">
    <source>
        <dbReference type="Google" id="ProtNLM"/>
    </source>
</evidence>
<name>A0A9D1DE19_9FIRM</name>
<reference evidence="1" key="2">
    <citation type="journal article" date="2021" name="PeerJ">
        <title>Extensive microbial diversity within the chicken gut microbiome revealed by metagenomics and culture.</title>
        <authorList>
            <person name="Gilroy R."/>
            <person name="Ravi A."/>
            <person name="Getino M."/>
            <person name="Pursley I."/>
            <person name="Horton D.L."/>
            <person name="Alikhan N.F."/>
            <person name="Baker D."/>
            <person name="Gharbi K."/>
            <person name="Hall N."/>
            <person name="Watson M."/>
            <person name="Adriaenssens E.M."/>
            <person name="Foster-Nyarko E."/>
            <person name="Jarju S."/>
            <person name="Secka A."/>
            <person name="Antonio M."/>
            <person name="Oren A."/>
            <person name="Chaudhuri R.R."/>
            <person name="La Ragione R."/>
            <person name="Hildebrand F."/>
            <person name="Pallen M.J."/>
        </authorList>
    </citation>
    <scope>NUCLEOTIDE SEQUENCE</scope>
    <source>
        <strain evidence="1">CHK184-25365</strain>
    </source>
</reference>
<sequence length="141" mass="15225">MAKIKMTVLYKGKAGNASEMAEAIGRSQQAKIDQIPPAYNMENQKLVVICVEGGKKADSDVMKFISNLNPNRVKNMAIVCIGTEYGCVDEMKASAEKLGVVVGNVKQVEVKGGLFKKGKLEDAQKTECVDWTAKIVDSLVG</sequence>
<comment type="caution">
    <text evidence="1">The sequence shown here is derived from an EMBL/GenBank/DDBJ whole genome shotgun (WGS) entry which is preliminary data.</text>
</comment>
<dbReference type="AlphaFoldDB" id="A0A9D1DE19"/>
<dbReference type="InterPro" id="IPR029039">
    <property type="entry name" value="Flavoprotein-like_sf"/>
</dbReference>
<gene>
    <name evidence="1" type="ORF">IAB36_04895</name>
</gene>
<dbReference type="EMBL" id="DVGY01000107">
    <property type="protein sequence ID" value="HIR41145.1"/>
    <property type="molecule type" value="Genomic_DNA"/>
</dbReference>
<accession>A0A9D1DE19</accession>
<reference evidence="1" key="1">
    <citation type="submission" date="2020-10" db="EMBL/GenBank/DDBJ databases">
        <authorList>
            <person name="Gilroy R."/>
        </authorList>
    </citation>
    <scope>NUCLEOTIDE SEQUENCE</scope>
    <source>
        <strain evidence="1">CHK184-25365</strain>
    </source>
</reference>
<proteinExistence type="predicted"/>
<organism evidence="1 2">
    <name type="scientific">Candidatus Egerieicola pullicola</name>
    <dbReference type="NCBI Taxonomy" id="2840775"/>
    <lineage>
        <taxon>Bacteria</taxon>
        <taxon>Bacillati</taxon>
        <taxon>Bacillota</taxon>
        <taxon>Clostridia</taxon>
        <taxon>Eubacteriales</taxon>
        <taxon>Oscillospiraceae</taxon>
        <taxon>Oscillospiraceae incertae sedis</taxon>
        <taxon>Candidatus Egerieicola</taxon>
    </lineage>
</organism>
<evidence type="ECO:0000313" key="1">
    <source>
        <dbReference type="EMBL" id="HIR41145.1"/>
    </source>
</evidence>
<dbReference type="Gene3D" id="3.40.50.360">
    <property type="match status" value="1"/>
</dbReference>
<protein>
    <recommendedName>
        <fullName evidence="3">Flavodoxin</fullName>
    </recommendedName>
</protein>
<evidence type="ECO:0000313" key="2">
    <source>
        <dbReference type="Proteomes" id="UP000886749"/>
    </source>
</evidence>